<reference evidence="3" key="1">
    <citation type="journal article" date="2005" name="Nature">
        <title>The map-based sequence of the rice genome.</title>
        <authorList>
            <consortium name="International rice genome sequencing project (IRGSP)"/>
            <person name="Matsumoto T."/>
            <person name="Wu J."/>
            <person name="Kanamori H."/>
            <person name="Katayose Y."/>
            <person name="Fujisawa M."/>
            <person name="Namiki N."/>
            <person name="Mizuno H."/>
            <person name="Yamamoto K."/>
            <person name="Antonio B.A."/>
            <person name="Baba T."/>
            <person name="Sakata K."/>
            <person name="Nagamura Y."/>
            <person name="Aoki H."/>
            <person name="Arikawa K."/>
            <person name="Arita K."/>
            <person name="Bito T."/>
            <person name="Chiden Y."/>
            <person name="Fujitsuka N."/>
            <person name="Fukunaka R."/>
            <person name="Hamada M."/>
            <person name="Harada C."/>
            <person name="Hayashi A."/>
            <person name="Hijishita S."/>
            <person name="Honda M."/>
            <person name="Hosokawa S."/>
            <person name="Ichikawa Y."/>
            <person name="Idonuma A."/>
            <person name="Iijima M."/>
            <person name="Ikeda M."/>
            <person name="Ikeno M."/>
            <person name="Ito K."/>
            <person name="Ito S."/>
            <person name="Ito T."/>
            <person name="Ito Y."/>
            <person name="Ito Y."/>
            <person name="Iwabuchi A."/>
            <person name="Kamiya K."/>
            <person name="Karasawa W."/>
            <person name="Kurita K."/>
            <person name="Katagiri S."/>
            <person name="Kikuta A."/>
            <person name="Kobayashi H."/>
            <person name="Kobayashi N."/>
            <person name="Machita K."/>
            <person name="Maehara T."/>
            <person name="Masukawa M."/>
            <person name="Mizubayashi T."/>
            <person name="Mukai Y."/>
            <person name="Nagasaki H."/>
            <person name="Nagata Y."/>
            <person name="Naito S."/>
            <person name="Nakashima M."/>
            <person name="Nakama Y."/>
            <person name="Nakamichi Y."/>
            <person name="Nakamura M."/>
            <person name="Meguro A."/>
            <person name="Negishi M."/>
            <person name="Ohta I."/>
            <person name="Ohta T."/>
            <person name="Okamoto M."/>
            <person name="Ono N."/>
            <person name="Saji S."/>
            <person name="Sakaguchi M."/>
            <person name="Sakai K."/>
            <person name="Shibata M."/>
            <person name="Shimokawa T."/>
            <person name="Song J."/>
            <person name="Takazaki Y."/>
            <person name="Terasawa K."/>
            <person name="Tsugane M."/>
            <person name="Tsuji K."/>
            <person name="Ueda S."/>
            <person name="Waki K."/>
            <person name="Yamagata H."/>
            <person name="Yamamoto M."/>
            <person name="Yamamoto S."/>
            <person name="Yamane H."/>
            <person name="Yoshiki S."/>
            <person name="Yoshihara R."/>
            <person name="Yukawa K."/>
            <person name="Zhong H."/>
            <person name="Yano M."/>
            <person name="Yuan Q."/>
            <person name="Ouyang S."/>
            <person name="Liu J."/>
            <person name="Jones K.M."/>
            <person name="Gansberger K."/>
            <person name="Moffat K."/>
            <person name="Hill J."/>
            <person name="Bera J."/>
            <person name="Fadrosh D."/>
            <person name="Jin S."/>
            <person name="Johri S."/>
            <person name="Kim M."/>
            <person name="Overton L."/>
            <person name="Reardon M."/>
            <person name="Tsitrin T."/>
            <person name="Vuong H."/>
            <person name="Weaver B."/>
            <person name="Ciecko A."/>
            <person name="Tallon L."/>
            <person name="Jackson J."/>
            <person name="Pai G."/>
            <person name="Aken S.V."/>
            <person name="Utterback T."/>
            <person name="Reidmuller S."/>
            <person name="Feldblyum T."/>
            <person name="Hsiao J."/>
            <person name="Zismann V."/>
            <person name="Iobst S."/>
            <person name="de Vazeille A.R."/>
            <person name="Buell C.R."/>
            <person name="Ying K."/>
            <person name="Li Y."/>
            <person name="Lu T."/>
            <person name="Huang Y."/>
            <person name="Zhao Q."/>
            <person name="Feng Q."/>
            <person name="Zhang L."/>
            <person name="Zhu J."/>
            <person name="Weng Q."/>
            <person name="Mu J."/>
            <person name="Lu Y."/>
            <person name="Fan D."/>
            <person name="Liu Y."/>
            <person name="Guan J."/>
            <person name="Zhang Y."/>
            <person name="Yu S."/>
            <person name="Liu X."/>
            <person name="Zhang Y."/>
            <person name="Hong G."/>
            <person name="Han B."/>
            <person name="Choisne N."/>
            <person name="Demange N."/>
            <person name="Orjeda G."/>
            <person name="Samain S."/>
            <person name="Cattolico L."/>
            <person name="Pelletier E."/>
            <person name="Couloux A."/>
            <person name="Segurens B."/>
            <person name="Wincker P."/>
            <person name="D'Hont A."/>
            <person name="Scarpelli C."/>
            <person name="Weissenbach J."/>
            <person name="Salanoubat M."/>
            <person name="Quetier F."/>
            <person name="Yu Y."/>
            <person name="Kim H.R."/>
            <person name="Rambo T."/>
            <person name="Currie J."/>
            <person name="Collura K."/>
            <person name="Luo M."/>
            <person name="Yang T."/>
            <person name="Ammiraju J.S.S."/>
            <person name="Engler F."/>
            <person name="Soderlund C."/>
            <person name="Wing R.A."/>
            <person name="Palmer L.E."/>
            <person name="de la Bastide M."/>
            <person name="Spiegel L."/>
            <person name="Nascimento L."/>
            <person name="Zutavern T."/>
            <person name="O'Shaughnessy A."/>
            <person name="Dike S."/>
            <person name="Dedhia N."/>
            <person name="Preston R."/>
            <person name="Balija V."/>
            <person name="McCombie W.R."/>
            <person name="Chow T."/>
            <person name="Chen H."/>
            <person name="Chung M."/>
            <person name="Chen C."/>
            <person name="Shaw J."/>
            <person name="Wu H."/>
            <person name="Hsiao K."/>
            <person name="Chao Y."/>
            <person name="Chu M."/>
            <person name="Cheng C."/>
            <person name="Hour A."/>
            <person name="Lee P."/>
            <person name="Lin S."/>
            <person name="Lin Y."/>
            <person name="Liou J."/>
            <person name="Liu S."/>
            <person name="Hsing Y."/>
            <person name="Raghuvanshi S."/>
            <person name="Mohanty A."/>
            <person name="Bharti A.K."/>
            <person name="Gaur A."/>
            <person name="Gupta V."/>
            <person name="Kumar D."/>
            <person name="Ravi V."/>
            <person name="Vij S."/>
            <person name="Kapur A."/>
            <person name="Khurana P."/>
            <person name="Khurana P."/>
            <person name="Khurana J.P."/>
            <person name="Tyagi A.K."/>
            <person name="Gaikwad K."/>
            <person name="Singh A."/>
            <person name="Dalal V."/>
            <person name="Srivastava S."/>
            <person name="Dixit A."/>
            <person name="Pal A.K."/>
            <person name="Ghazi I.A."/>
            <person name="Yadav M."/>
            <person name="Pandit A."/>
            <person name="Bhargava A."/>
            <person name="Sureshbabu K."/>
            <person name="Batra K."/>
            <person name="Sharma T.R."/>
            <person name="Mohapatra T."/>
            <person name="Singh N.K."/>
            <person name="Messing J."/>
            <person name="Nelson A.B."/>
            <person name="Fuks G."/>
            <person name="Kavchok S."/>
            <person name="Keizer G."/>
            <person name="Linton E."/>
            <person name="Llaca V."/>
            <person name="Song R."/>
            <person name="Tanyolac B."/>
            <person name="Young S."/>
            <person name="Ho-Il K."/>
            <person name="Hahn J.H."/>
            <person name="Sangsakoo G."/>
            <person name="Vanavichit A."/>
            <person name="de Mattos Luiz.A.T."/>
            <person name="Zimmer P.D."/>
            <person name="Malone G."/>
            <person name="Dellagostin O."/>
            <person name="de Oliveira A.C."/>
            <person name="Bevan M."/>
            <person name="Bancroft I."/>
            <person name="Minx P."/>
            <person name="Cordum H."/>
            <person name="Wilson R."/>
            <person name="Cheng Z."/>
            <person name="Jin W."/>
            <person name="Jiang J."/>
            <person name="Leong S.A."/>
            <person name="Iwama H."/>
            <person name="Gojobori T."/>
            <person name="Itoh T."/>
            <person name="Niimura Y."/>
            <person name="Fujii Y."/>
            <person name="Habara T."/>
            <person name="Sakai H."/>
            <person name="Sato Y."/>
            <person name="Wilson G."/>
            <person name="Kumar K."/>
            <person name="McCouch S."/>
            <person name="Juretic N."/>
            <person name="Hoen D."/>
            <person name="Wright S."/>
            <person name="Bruskiewich R."/>
            <person name="Bureau T."/>
            <person name="Miyao A."/>
            <person name="Hirochika H."/>
            <person name="Nishikawa T."/>
            <person name="Kadowaki K."/>
            <person name="Sugiura M."/>
            <person name="Burr B."/>
            <person name="Sasaki T."/>
        </authorList>
    </citation>
    <scope>NUCLEOTIDE SEQUENCE [LARGE SCALE GENOMIC DNA]</scope>
    <source>
        <strain evidence="3">cv. Nipponbare</strain>
    </source>
</reference>
<protein>
    <submittedName>
        <fullName evidence="2">Uncharacterized protein</fullName>
    </submittedName>
</protein>
<proteinExistence type="predicted"/>
<dbReference type="Proteomes" id="UP000000763">
    <property type="component" value="Chromosome 8"/>
</dbReference>
<feature type="region of interest" description="Disordered" evidence="1">
    <location>
        <begin position="1"/>
        <end position="47"/>
    </location>
</feature>
<feature type="compositionally biased region" description="Basic and acidic residues" evidence="1">
    <location>
        <begin position="129"/>
        <end position="140"/>
    </location>
</feature>
<reference evidence="3" key="2">
    <citation type="journal article" date="2008" name="Nucleic Acids Res.">
        <title>The rice annotation project database (RAP-DB): 2008 update.</title>
        <authorList>
            <consortium name="The rice annotation project (RAP)"/>
        </authorList>
    </citation>
    <scope>GENOME REANNOTATION</scope>
    <source>
        <strain evidence="3">cv. Nipponbare</strain>
    </source>
</reference>
<feature type="compositionally biased region" description="Basic and acidic residues" evidence="1">
    <location>
        <begin position="1"/>
        <end position="11"/>
    </location>
</feature>
<feature type="compositionally biased region" description="Basic and acidic residues" evidence="1">
    <location>
        <begin position="18"/>
        <end position="30"/>
    </location>
</feature>
<name>Q6YX52_ORYSJ</name>
<evidence type="ECO:0000313" key="3">
    <source>
        <dbReference type="Proteomes" id="UP000000763"/>
    </source>
</evidence>
<evidence type="ECO:0000313" key="2">
    <source>
        <dbReference type="EMBL" id="BAD03851.1"/>
    </source>
</evidence>
<evidence type="ECO:0000256" key="1">
    <source>
        <dbReference type="SAM" id="MobiDB-lite"/>
    </source>
</evidence>
<feature type="compositionally biased region" description="Basic residues" evidence="1">
    <location>
        <begin position="167"/>
        <end position="185"/>
    </location>
</feature>
<feature type="region of interest" description="Disordered" evidence="1">
    <location>
        <begin position="91"/>
        <end position="147"/>
    </location>
</feature>
<dbReference type="AlphaFoldDB" id="Q6YX52"/>
<feature type="compositionally biased region" description="Low complexity" evidence="1">
    <location>
        <begin position="91"/>
        <end position="101"/>
    </location>
</feature>
<organism evidence="2 3">
    <name type="scientific">Oryza sativa subsp. japonica</name>
    <name type="common">Rice</name>
    <dbReference type="NCBI Taxonomy" id="39947"/>
    <lineage>
        <taxon>Eukaryota</taxon>
        <taxon>Viridiplantae</taxon>
        <taxon>Streptophyta</taxon>
        <taxon>Embryophyta</taxon>
        <taxon>Tracheophyta</taxon>
        <taxon>Spermatophyta</taxon>
        <taxon>Magnoliopsida</taxon>
        <taxon>Liliopsida</taxon>
        <taxon>Poales</taxon>
        <taxon>Poaceae</taxon>
        <taxon>BOP clade</taxon>
        <taxon>Oryzoideae</taxon>
        <taxon>Oryzeae</taxon>
        <taxon>Oryzinae</taxon>
        <taxon>Oryza</taxon>
        <taxon>Oryza sativa</taxon>
    </lineage>
</organism>
<sequence>MGWWRWRERGIRKSNPSRLERGREREREGVGAEDAGARAGMADVARGKRARAVARRRLWTAGGRSLARRGGGAAPGRRLIGGGGGAHLLPASAPTSLSSVPVGTTSRLRRLPPASRLYRRRRPSPPLDLGREGRGREGSRIPRRIRGRGRAADCWIPAVTADAHQIPRLHRRAAPPPPRCRRRGVQPRGSE</sequence>
<gene>
    <name evidence="2" type="primary">OSJNBa0028A18.35</name>
</gene>
<feature type="compositionally biased region" description="Low complexity" evidence="1">
    <location>
        <begin position="32"/>
        <end position="44"/>
    </location>
</feature>
<dbReference type="EMBL" id="AP005726">
    <property type="protein sequence ID" value="BAD03851.1"/>
    <property type="molecule type" value="Genomic_DNA"/>
</dbReference>
<accession>Q6YX52</accession>
<feature type="region of interest" description="Disordered" evidence="1">
    <location>
        <begin position="164"/>
        <end position="191"/>
    </location>
</feature>